<protein>
    <submittedName>
        <fullName evidence="2">Uncharacterized protein</fullName>
    </submittedName>
</protein>
<sequence length="54" mass="6126">MTNMPIENTSDNSLQEETESIPEEKDSAYGYNDNLTAKLGGNYSKVIEYYDTKL</sequence>
<evidence type="ECO:0000256" key="1">
    <source>
        <dbReference type="SAM" id="MobiDB-lite"/>
    </source>
</evidence>
<reference evidence="2 3" key="1">
    <citation type="submission" date="2024-11" db="EMBL/GenBank/DDBJ databases">
        <authorList>
            <person name="Heng Y.C."/>
            <person name="Lim A.C.H."/>
            <person name="Lee J.K.Y."/>
            <person name="Kittelmann S."/>
        </authorList>
    </citation>
    <scope>NUCLEOTIDE SEQUENCE [LARGE SCALE GENOMIC DNA]</scope>
    <source>
        <strain evidence="2 3">WILCCON 0185</strain>
    </source>
</reference>
<feature type="region of interest" description="Disordered" evidence="1">
    <location>
        <begin position="1"/>
        <end position="31"/>
    </location>
</feature>
<keyword evidence="3" id="KW-1185">Reference proteome</keyword>
<gene>
    <name evidence="2" type="ORF">ACJDUG_08515</name>
</gene>
<dbReference type="EMBL" id="JBJHZZ010000004">
    <property type="protein sequence ID" value="MFL0247014.1"/>
    <property type="molecule type" value="Genomic_DNA"/>
</dbReference>
<organism evidence="2 3">
    <name type="scientific">Candidatus Clostridium stratigraminis</name>
    <dbReference type="NCBI Taxonomy" id="3381661"/>
    <lineage>
        <taxon>Bacteria</taxon>
        <taxon>Bacillati</taxon>
        <taxon>Bacillota</taxon>
        <taxon>Clostridia</taxon>
        <taxon>Eubacteriales</taxon>
        <taxon>Clostridiaceae</taxon>
        <taxon>Clostridium</taxon>
    </lineage>
</organism>
<comment type="caution">
    <text evidence="2">The sequence shown here is derived from an EMBL/GenBank/DDBJ whole genome shotgun (WGS) entry which is preliminary data.</text>
</comment>
<dbReference type="RefSeq" id="WP_406769472.1">
    <property type="nucleotide sequence ID" value="NZ_JBJHZZ010000004.1"/>
</dbReference>
<dbReference type="Proteomes" id="UP001623591">
    <property type="component" value="Unassembled WGS sequence"/>
</dbReference>
<accession>A0ABW8T395</accession>
<feature type="compositionally biased region" description="Polar residues" evidence="1">
    <location>
        <begin position="1"/>
        <end position="13"/>
    </location>
</feature>
<evidence type="ECO:0000313" key="3">
    <source>
        <dbReference type="Proteomes" id="UP001623591"/>
    </source>
</evidence>
<name>A0ABW8T395_9CLOT</name>
<proteinExistence type="predicted"/>
<evidence type="ECO:0000313" key="2">
    <source>
        <dbReference type="EMBL" id="MFL0247014.1"/>
    </source>
</evidence>